<dbReference type="InterPro" id="IPR036265">
    <property type="entry name" value="HIT-like_sf"/>
</dbReference>
<dbReference type="SUPFAM" id="SSF54197">
    <property type="entry name" value="HIT-like"/>
    <property type="match status" value="1"/>
</dbReference>
<evidence type="ECO:0000313" key="3">
    <source>
        <dbReference type="Proteomes" id="UP000079169"/>
    </source>
</evidence>
<protein>
    <submittedName>
        <fullName evidence="4">Uncharacterized protein LOC108252406 isoform X1</fullName>
    </submittedName>
</protein>
<dbReference type="Gene3D" id="3.30.428.10">
    <property type="entry name" value="HIT-like"/>
    <property type="match status" value="1"/>
</dbReference>
<dbReference type="STRING" id="121845.A0A3Q0IT85"/>
<organism evidence="3 4">
    <name type="scientific">Diaphorina citri</name>
    <name type="common">Asian citrus psyllid</name>
    <dbReference type="NCBI Taxonomy" id="121845"/>
    <lineage>
        <taxon>Eukaryota</taxon>
        <taxon>Metazoa</taxon>
        <taxon>Ecdysozoa</taxon>
        <taxon>Arthropoda</taxon>
        <taxon>Hexapoda</taxon>
        <taxon>Insecta</taxon>
        <taxon>Pterygota</taxon>
        <taxon>Neoptera</taxon>
        <taxon>Paraneoptera</taxon>
        <taxon>Hemiptera</taxon>
        <taxon>Sternorrhyncha</taxon>
        <taxon>Psylloidea</taxon>
        <taxon>Psyllidae</taxon>
        <taxon>Diaphorininae</taxon>
        <taxon>Diaphorina</taxon>
    </lineage>
</organism>
<sequence length="214" mass="24529">MKVTHLSCILLVLTLAIHSVHCRRGRGQKDGGEGKKGKKGEIVYGLKPDYLKMRERPNKTTTVKTTPTEPPTTQNLTNLLHNISMDTFNRSYLVYEDVHCLALHNYLNPVTPLHILILPKKGMASLAELRDDSAKSVMGHLMLVAHRIGTNFTRFGYRLVLNQGENAREDYGRVMFHLMGRYQFSHNIGFDHTLLHTIYTTPDYEIRESDYFTQ</sequence>
<dbReference type="RefSeq" id="XP_026679482.1">
    <property type="nucleotide sequence ID" value="XM_026823681.1"/>
</dbReference>
<feature type="chain" id="PRO_5017930185" evidence="1">
    <location>
        <begin position="23"/>
        <end position="214"/>
    </location>
</feature>
<dbReference type="Pfam" id="PF01230">
    <property type="entry name" value="HIT"/>
    <property type="match status" value="1"/>
</dbReference>
<feature type="signal peptide" evidence="1">
    <location>
        <begin position="1"/>
        <end position="22"/>
    </location>
</feature>
<proteinExistence type="predicted"/>
<dbReference type="PANTHER" id="PTHR23089">
    <property type="entry name" value="HISTIDINE TRIAD HIT PROTEIN"/>
    <property type="match status" value="1"/>
</dbReference>
<dbReference type="PaxDb" id="121845-A0A3Q0IT85"/>
<evidence type="ECO:0000313" key="4">
    <source>
        <dbReference type="RefSeq" id="XP_026679482.1"/>
    </source>
</evidence>
<dbReference type="AlphaFoldDB" id="A0A3Q0IT85"/>
<evidence type="ECO:0000256" key="1">
    <source>
        <dbReference type="SAM" id="SignalP"/>
    </source>
</evidence>
<dbReference type="GeneID" id="108252406"/>
<dbReference type="InterPro" id="IPR011146">
    <property type="entry name" value="HIT-like"/>
</dbReference>
<name>A0A3Q0IT85_DIACI</name>
<reference evidence="4" key="1">
    <citation type="submission" date="2025-08" db="UniProtKB">
        <authorList>
            <consortium name="RefSeq"/>
        </authorList>
    </citation>
    <scope>IDENTIFICATION</scope>
</reference>
<keyword evidence="3" id="KW-1185">Reference proteome</keyword>
<evidence type="ECO:0000259" key="2">
    <source>
        <dbReference type="Pfam" id="PF01230"/>
    </source>
</evidence>
<dbReference type="InterPro" id="IPR001310">
    <property type="entry name" value="Histidine_triad_HIT"/>
</dbReference>
<accession>A0A3Q0IT85</accession>
<feature type="domain" description="HIT" evidence="2">
    <location>
        <begin position="91"/>
        <end position="183"/>
    </location>
</feature>
<gene>
    <name evidence="4" type="primary">LOC108252406</name>
</gene>
<dbReference type="GO" id="GO:0003824">
    <property type="term" value="F:catalytic activity"/>
    <property type="evidence" value="ECO:0007669"/>
    <property type="project" value="InterPro"/>
</dbReference>
<dbReference type="Proteomes" id="UP000079169">
    <property type="component" value="Unplaced"/>
</dbReference>
<keyword evidence="1" id="KW-0732">Signal</keyword>